<dbReference type="InterPro" id="IPR000551">
    <property type="entry name" value="MerR-type_HTH_dom"/>
</dbReference>
<evidence type="ECO:0000256" key="2">
    <source>
        <dbReference type="ARBA" id="ARBA00023125"/>
    </source>
</evidence>
<dbReference type="CDD" id="cd04785">
    <property type="entry name" value="HTH_CadR-PbrR-like"/>
    <property type="match status" value="1"/>
</dbReference>
<dbReference type="Proteomes" id="UP000197024">
    <property type="component" value="Chromosome"/>
</dbReference>
<dbReference type="PANTHER" id="PTHR30204">
    <property type="entry name" value="REDOX-CYCLING DRUG-SENSING TRANSCRIPTIONAL ACTIVATOR SOXR"/>
    <property type="match status" value="1"/>
</dbReference>
<dbReference type="AlphaFoldDB" id="A0A1Z3M1J6"/>
<name>A0A1Z3M1J6_BREDI</name>
<dbReference type="InterPro" id="IPR009061">
    <property type="entry name" value="DNA-bd_dom_put_sf"/>
</dbReference>
<dbReference type="STRING" id="293.GCA_000988015_02844"/>
<dbReference type="Gene3D" id="1.10.1660.10">
    <property type="match status" value="1"/>
</dbReference>
<reference evidence="5 6" key="2">
    <citation type="submission" date="2017-06" db="EMBL/GenBank/DDBJ databases">
        <authorList>
            <person name="Kim H.J."/>
            <person name="Triplett B.A."/>
        </authorList>
    </citation>
    <scope>NUCLEOTIDE SEQUENCE [LARGE SCALE GENOMIC DNA]</scope>
    <source>
        <strain evidence="5 6">BZC3</strain>
    </source>
</reference>
<accession>A0A1Z3M1J6</accession>
<organism evidence="5 6">
    <name type="scientific">Brevundimonas diminuta</name>
    <name type="common">Pseudomonas diminuta</name>
    <dbReference type="NCBI Taxonomy" id="293"/>
    <lineage>
        <taxon>Bacteria</taxon>
        <taxon>Pseudomonadati</taxon>
        <taxon>Pseudomonadota</taxon>
        <taxon>Alphaproteobacteria</taxon>
        <taxon>Caulobacterales</taxon>
        <taxon>Caulobacteraceae</taxon>
        <taxon>Brevundimonas</taxon>
    </lineage>
</organism>
<protein>
    <submittedName>
        <fullName evidence="5">Transcriptional regulator</fullName>
    </submittedName>
</protein>
<evidence type="ECO:0000259" key="4">
    <source>
        <dbReference type="PROSITE" id="PS50937"/>
    </source>
</evidence>
<keyword evidence="3" id="KW-0804">Transcription</keyword>
<dbReference type="Pfam" id="PF00376">
    <property type="entry name" value="MerR"/>
    <property type="match status" value="1"/>
</dbReference>
<dbReference type="GO" id="GO:0003677">
    <property type="term" value="F:DNA binding"/>
    <property type="evidence" value="ECO:0007669"/>
    <property type="project" value="UniProtKB-KW"/>
</dbReference>
<gene>
    <name evidence="5" type="ORF">CD943_16350</name>
</gene>
<dbReference type="PRINTS" id="PR00040">
    <property type="entry name" value="HTHMERR"/>
</dbReference>
<dbReference type="PROSITE" id="PS50937">
    <property type="entry name" value="HTH_MERR_2"/>
    <property type="match status" value="1"/>
</dbReference>
<sequence>MSRQGLTIGHLALSTGVNLETVRYYERIGQMPSPARTQGGHRCYEPEHAQRLRFIRRSRELGFGIDAIRRLIALSEPTAQSCSEVRDMAQDHLVSIEAKIADLQRLQALLKQTVADCGDGGQVRCPVIEELGAARPG</sequence>
<evidence type="ECO:0000313" key="6">
    <source>
        <dbReference type="Proteomes" id="UP000197024"/>
    </source>
</evidence>
<reference evidence="5 6" key="1">
    <citation type="submission" date="2017-06" db="EMBL/GenBank/DDBJ databases">
        <title>Biodegradation of gentamicin by bacterial consortia AMQD4 in synthetic medium and raw gentamicin sewage.</title>
        <authorList>
            <person name="Chang H."/>
            <person name="Feng Y."/>
            <person name="Li Z."/>
            <person name="Xue J."/>
            <person name="Cheng D."/>
        </authorList>
    </citation>
    <scope>NUCLEOTIDE SEQUENCE [LARGE SCALE GENOMIC DNA]</scope>
    <source>
        <strain evidence="5 6">BZC3</strain>
    </source>
</reference>
<dbReference type="EMBL" id="CP021995">
    <property type="protein sequence ID" value="ASD28331.1"/>
    <property type="molecule type" value="Genomic_DNA"/>
</dbReference>
<dbReference type="InterPro" id="IPR015358">
    <property type="entry name" value="Tscrpt_reg_MerR_DNA-bd"/>
</dbReference>
<dbReference type="InterPro" id="IPR047057">
    <property type="entry name" value="MerR_fam"/>
</dbReference>
<dbReference type="SUPFAM" id="SSF46955">
    <property type="entry name" value="Putative DNA-binding domain"/>
    <property type="match status" value="1"/>
</dbReference>
<dbReference type="SMART" id="SM00422">
    <property type="entry name" value="HTH_MERR"/>
    <property type="match status" value="1"/>
</dbReference>
<dbReference type="GO" id="GO:0003700">
    <property type="term" value="F:DNA-binding transcription factor activity"/>
    <property type="evidence" value="ECO:0007669"/>
    <property type="project" value="InterPro"/>
</dbReference>
<evidence type="ECO:0000256" key="3">
    <source>
        <dbReference type="ARBA" id="ARBA00023163"/>
    </source>
</evidence>
<dbReference type="RefSeq" id="WP_088411766.1">
    <property type="nucleotide sequence ID" value="NZ_CP021995.1"/>
</dbReference>
<evidence type="ECO:0000256" key="1">
    <source>
        <dbReference type="ARBA" id="ARBA00023015"/>
    </source>
</evidence>
<dbReference type="Pfam" id="PF09278">
    <property type="entry name" value="MerR-DNA-bind"/>
    <property type="match status" value="1"/>
</dbReference>
<keyword evidence="2" id="KW-0238">DNA-binding</keyword>
<dbReference type="PANTHER" id="PTHR30204:SF92">
    <property type="entry name" value="HTH-TYPE TRANSCRIPTIONAL REGULATOR ZNTR"/>
    <property type="match status" value="1"/>
</dbReference>
<feature type="domain" description="HTH merR-type" evidence="4">
    <location>
        <begin position="5"/>
        <end position="74"/>
    </location>
</feature>
<proteinExistence type="predicted"/>
<evidence type="ECO:0000313" key="5">
    <source>
        <dbReference type="EMBL" id="ASD28331.1"/>
    </source>
</evidence>
<keyword evidence="1" id="KW-0805">Transcription regulation</keyword>